<dbReference type="EMBL" id="CABM01000042">
    <property type="protein sequence ID" value="CBH97279.1"/>
    <property type="molecule type" value="Genomic_DNA"/>
</dbReference>
<proteinExistence type="predicted"/>
<feature type="compositionally biased region" description="Basic residues" evidence="1">
    <location>
        <begin position="53"/>
        <end position="65"/>
    </location>
</feature>
<gene>
    <name evidence="2" type="ORF">CARN2_2751</name>
</gene>
<protein>
    <submittedName>
        <fullName evidence="2">Uncharacterized protein</fullName>
    </submittedName>
</protein>
<dbReference type="AlphaFoldDB" id="E6PQS4"/>
<accession>E6PQS4</accession>
<feature type="region of interest" description="Disordered" evidence="1">
    <location>
        <begin position="53"/>
        <end position="73"/>
    </location>
</feature>
<evidence type="ECO:0000313" key="2">
    <source>
        <dbReference type="EMBL" id="CBH97279.1"/>
    </source>
</evidence>
<name>E6PQS4_9ZZZZ</name>
<reference evidence="2" key="1">
    <citation type="submission" date="2009-10" db="EMBL/GenBank/DDBJ databases">
        <title>Diversity of trophic interactions inside an arsenic-rich microbial ecosystem.</title>
        <authorList>
            <person name="Bertin P.N."/>
            <person name="Heinrich-Salmeron A."/>
            <person name="Pelletier E."/>
            <person name="Goulhen-Chollet F."/>
            <person name="Arsene-Ploetze F."/>
            <person name="Gallien S."/>
            <person name="Calteau A."/>
            <person name="Vallenet D."/>
            <person name="Casiot C."/>
            <person name="Chane-Woon-Ming B."/>
            <person name="Giloteaux L."/>
            <person name="Barakat M."/>
            <person name="Bonnefoy V."/>
            <person name="Bruneel O."/>
            <person name="Chandler M."/>
            <person name="Cleiss J."/>
            <person name="Duran R."/>
            <person name="Elbaz-Poulichet F."/>
            <person name="Fonknechten N."/>
            <person name="Lauga B."/>
            <person name="Mornico D."/>
            <person name="Ortet P."/>
            <person name="Schaeffer C."/>
            <person name="Siguier P."/>
            <person name="Alexander Thil Smith A."/>
            <person name="Van Dorsselaer A."/>
            <person name="Weissenbach J."/>
            <person name="Medigue C."/>
            <person name="Le Paslier D."/>
        </authorList>
    </citation>
    <scope>NUCLEOTIDE SEQUENCE</scope>
</reference>
<organism evidence="2">
    <name type="scientific">mine drainage metagenome</name>
    <dbReference type="NCBI Taxonomy" id="410659"/>
    <lineage>
        <taxon>unclassified sequences</taxon>
        <taxon>metagenomes</taxon>
        <taxon>ecological metagenomes</taxon>
    </lineage>
</organism>
<evidence type="ECO:0000256" key="1">
    <source>
        <dbReference type="SAM" id="MobiDB-lite"/>
    </source>
</evidence>
<comment type="caution">
    <text evidence="2">The sequence shown here is derived from an EMBL/GenBank/DDBJ whole genome shotgun (WGS) entry which is preliminary data.</text>
</comment>
<sequence length="99" mass="10857">MAKAMIVIMTSKDGRNFISVSPHGIDGPHNLLPPAFWPLIVAVALRSVLRSRRSAQKDHRARSSQRRLASSTADRVQRITQSLAGLSAFNFAQDFTQGA</sequence>